<dbReference type="MGI" id="MGI:2443472">
    <property type="gene designation" value="Atf7"/>
</dbReference>
<organism evidence="1">
    <name type="scientific">Mus musculus</name>
    <name type="common">Mouse</name>
    <dbReference type="NCBI Taxonomy" id="10090"/>
    <lineage>
        <taxon>Eukaryota</taxon>
        <taxon>Metazoa</taxon>
        <taxon>Chordata</taxon>
        <taxon>Craniata</taxon>
        <taxon>Vertebrata</taxon>
        <taxon>Euteleostomi</taxon>
        <taxon>Mammalia</taxon>
        <taxon>Eutheria</taxon>
        <taxon>Euarchontoglires</taxon>
        <taxon>Glires</taxon>
        <taxon>Rodentia</taxon>
        <taxon>Myomorpha</taxon>
        <taxon>Muroidea</taxon>
        <taxon>Muridae</taxon>
        <taxon>Murinae</taxon>
        <taxon>Mus</taxon>
        <taxon>Mus</taxon>
    </lineage>
</organism>
<proteinExistence type="predicted"/>
<evidence type="ECO:0000313" key="3">
    <source>
        <dbReference type="Proteomes" id="UP000000589"/>
    </source>
</evidence>
<dbReference type="VEuPathDB" id="HostDB:ENSMUSG00000099083"/>
<reference evidence="2" key="4">
    <citation type="submission" date="2025-05" db="UniProtKB">
        <authorList>
            <consortium name="Ensembl"/>
        </authorList>
    </citation>
    <scope>IDENTIFICATION</scope>
    <source>
        <strain evidence="2">C57BL/6J</strain>
    </source>
</reference>
<dbReference type="EMBL" id="AY245446">
    <property type="protein sequence ID" value="AAO89570.1"/>
    <property type="molecule type" value="Genomic_DNA"/>
</dbReference>
<protein>
    <submittedName>
        <fullName evidence="2">Activating transcription factor 7</fullName>
    </submittedName>
</protein>
<dbReference type="AlphaFoldDB" id="Q7TNN1"/>
<name>Q7TNN1_MOUSE</name>
<dbReference type="ExpressionAtlas" id="Q7TNN1">
    <property type="expression patterns" value="baseline and differential"/>
</dbReference>
<evidence type="ECO:0000313" key="2">
    <source>
        <dbReference type="Ensembl" id="ENSMUSP00000093857.2"/>
    </source>
</evidence>
<dbReference type="Bgee" id="ENSMUSG00000099083">
    <property type="expression patterns" value="Expressed in embryonic brain and 144 other cell types or tissues"/>
</dbReference>
<dbReference type="Proteomes" id="UP000000589">
    <property type="component" value="Chromosome 15"/>
</dbReference>
<keyword evidence="3" id="KW-1185">Reference proteome</keyword>
<evidence type="ECO:0000313" key="1">
    <source>
        <dbReference type="EMBL" id="AAO89570.1"/>
    </source>
</evidence>
<gene>
    <name evidence="2" type="primary">Atf7</name>
</gene>
<dbReference type="Ensembl" id="ENSMUST00000096143.2">
    <property type="protein sequence ID" value="ENSMUSP00000093857.2"/>
    <property type="gene ID" value="ENSMUSG00000099083.8"/>
</dbReference>
<dbReference type="HOGENOM" id="CLU_1948137_0_0_1"/>
<dbReference type="GeneTree" id="ENSGT00940000155261"/>
<reference evidence="1" key="1">
    <citation type="journal article" date="2006" name="Peptides">
        <title>Identification of transcriptional regulators of neuropeptide FF gene expression.</title>
        <authorList>
            <person name="Nystedt J.M."/>
            <person name="Brandt A."/>
            <person name="Vilim F.S."/>
            <person name="Ziff E.B."/>
            <person name="Panula P."/>
        </authorList>
    </citation>
    <scope>NUCLEOTIDE SEQUENCE</scope>
    <source>
        <strain evidence="1">129</strain>
    </source>
</reference>
<sequence>MNIALFYILLTCSNTSPSSRNSTQSGSPQAPVVDSDRWEDTVLWAVLLQKCLLSFPSSQFSMTPVSRLSQSPGAGLRQGLSALLHNYPFFLPPCHLAVITQPCLLPPSLALTYTVPYLCCKYNIKLSRE</sequence>
<reference evidence="2" key="3">
    <citation type="journal article" date="2011" name="PLoS Biol.">
        <title>Modernizing reference genome assemblies.</title>
        <authorList>
            <person name="Church D.M."/>
            <person name="Schneider V.A."/>
            <person name="Graves T."/>
            <person name="Auger K."/>
            <person name="Cunningham F."/>
            <person name="Bouk N."/>
            <person name="Chen H.C."/>
            <person name="Agarwala R."/>
            <person name="McLaren W.M."/>
            <person name="Ritchie G.R."/>
            <person name="Albracht D."/>
            <person name="Kremitzki M."/>
            <person name="Rock S."/>
            <person name="Kotkiewicz H."/>
            <person name="Kremitzki C."/>
            <person name="Wollam A."/>
            <person name="Trani L."/>
            <person name="Fulton L."/>
            <person name="Fulton R."/>
            <person name="Matthews L."/>
            <person name="Whitehead S."/>
            <person name="Chow W."/>
            <person name="Torrance J."/>
            <person name="Dunn M."/>
            <person name="Harden G."/>
            <person name="Threadgold G."/>
            <person name="Wood J."/>
            <person name="Collins J."/>
            <person name="Heath P."/>
            <person name="Griffiths G."/>
            <person name="Pelan S."/>
            <person name="Grafham D."/>
            <person name="Eichler E.E."/>
            <person name="Weinstock G."/>
            <person name="Mardis E.R."/>
            <person name="Wilson R.K."/>
            <person name="Howe K."/>
            <person name="Flicek P."/>
            <person name="Hubbard T."/>
        </authorList>
    </citation>
    <scope>NUCLEOTIDE SEQUENCE [LARGE SCALE GENOMIC DNA]</scope>
    <source>
        <strain evidence="2">C57BL/6J</strain>
    </source>
</reference>
<accession>Q7TNN1</accession>
<reference evidence="2 3" key="2">
    <citation type="journal article" date="2009" name="PLoS Biol.">
        <title>Lineage-specific biology revealed by a finished genome assembly of the mouse.</title>
        <authorList>
            <consortium name="Mouse Genome Sequencing Consortium"/>
            <person name="Church D.M."/>
            <person name="Goodstadt L."/>
            <person name="Hillier L.W."/>
            <person name="Zody M.C."/>
            <person name="Goldstein S."/>
            <person name="She X."/>
            <person name="Bult C.J."/>
            <person name="Agarwala R."/>
            <person name="Cherry J.L."/>
            <person name="DiCuccio M."/>
            <person name="Hlavina W."/>
            <person name="Kapustin Y."/>
            <person name="Meric P."/>
            <person name="Maglott D."/>
            <person name="Birtle Z."/>
            <person name="Marques A.C."/>
            <person name="Graves T."/>
            <person name="Zhou S."/>
            <person name="Teague B."/>
            <person name="Potamousis K."/>
            <person name="Churas C."/>
            <person name="Place M."/>
            <person name="Herschleb J."/>
            <person name="Runnheim R."/>
            <person name="Forrest D."/>
            <person name="Amos-Landgraf J."/>
            <person name="Schwartz D.C."/>
            <person name="Cheng Z."/>
            <person name="Lindblad-Toh K."/>
            <person name="Eichler E.E."/>
            <person name="Ponting C.P."/>
        </authorList>
    </citation>
    <scope>NUCLEOTIDE SEQUENCE [LARGE SCALE GENOMIC DNA]</scope>
    <source>
        <strain evidence="2 3">C57BL/6J</strain>
    </source>
</reference>